<evidence type="ECO:0000313" key="2">
    <source>
        <dbReference type="EMBL" id="MBW94912.1"/>
    </source>
</evidence>
<feature type="region of interest" description="Disordered" evidence="1">
    <location>
        <begin position="1"/>
        <end position="30"/>
    </location>
</feature>
<name>A0A2P2JNA2_RHIMU</name>
<protein>
    <submittedName>
        <fullName evidence="2">Uncharacterized protein MANES_17G101400</fullName>
    </submittedName>
</protein>
<dbReference type="EMBL" id="GGEC01014429">
    <property type="protein sequence ID" value="MBW94912.1"/>
    <property type="molecule type" value="Transcribed_RNA"/>
</dbReference>
<evidence type="ECO:0000256" key="1">
    <source>
        <dbReference type="SAM" id="MobiDB-lite"/>
    </source>
</evidence>
<accession>A0A2P2JNA2</accession>
<organism evidence="2">
    <name type="scientific">Rhizophora mucronata</name>
    <name type="common">Asiatic mangrove</name>
    <dbReference type="NCBI Taxonomy" id="61149"/>
    <lineage>
        <taxon>Eukaryota</taxon>
        <taxon>Viridiplantae</taxon>
        <taxon>Streptophyta</taxon>
        <taxon>Embryophyta</taxon>
        <taxon>Tracheophyta</taxon>
        <taxon>Spermatophyta</taxon>
        <taxon>Magnoliopsida</taxon>
        <taxon>eudicotyledons</taxon>
        <taxon>Gunneridae</taxon>
        <taxon>Pentapetalae</taxon>
        <taxon>rosids</taxon>
        <taxon>fabids</taxon>
        <taxon>Malpighiales</taxon>
        <taxon>Rhizophoraceae</taxon>
        <taxon>Rhizophora</taxon>
    </lineage>
</organism>
<proteinExistence type="predicted"/>
<sequence>MSNIGASSAALHGPPPTMSSSKLLAPMARS</sequence>
<dbReference type="AlphaFoldDB" id="A0A2P2JNA2"/>
<reference evidence="2" key="1">
    <citation type="submission" date="2018-02" db="EMBL/GenBank/DDBJ databases">
        <title>Rhizophora mucronata_Transcriptome.</title>
        <authorList>
            <person name="Meera S.P."/>
            <person name="Sreeshan A."/>
            <person name="Augustine A."/>
        </authorList>
    </citation>
    <scope>NUCLEOTIDE SEQUENCE</scope>
    <source>
        <tissue evidence="2">Leaf</tissue>
    </source>
</reference>